<dbReference type="PANTHER" id="PTHR22916">
    <property type="entry name" value="GLYCOSYLTRANSFERASE"/>
    <property type="match status" value="1"/>
</dbReference>
<dbReference type="EC" id="2.4.1.212" evidence="2"/>
<dbReference type="RefSeq" id="WP_119058968.1">
    <property type="nucleotide sequence ID" value="NZ_OX579588.1"/>
</dbReference>
<dbReference type="InterPro" id="IPR029044">
    <property type="entry name" value="Nucleotide-diphossugar_trans"/>
</dbReference>
<evidence type="ECO:0000313" key="3">
    <source>
        <dbReference type="Proteomes" id="UP000262142"/>
    </source>
</evidence>
<dbReference type="InterPro" id="IPR001173">
    <property type="entry name" value="Glyco_trans_2-like"/>
</dbReference>
<reference evidence="2 3" key="1">
    <citation type="submission" date="2018-09" db="EMBL/GenBank/DDBJ databases">
        <authorList>
            <consortium name="Pathogen Informatics"/>
        </authorList>
    </citation>
    <scope>NUCLEOTIDE SEQUENCE [LARGE SCALE GENOMIC DNA]</scope>
    <source>
        <strain evidence="2 3">OH-22767</strain>
    </source>
</reference>
<feature type="domain" description="Glycosyltransferase 2-like" evidence="1">
    <location>
        <begin position="4"/>
        <end position="97"/>
    </location>
</feature>
<accession>A0A383TVY8</accession>
<dbReference type="EMBL" id="UNSC01000001">
    <property type="protein sequence ID" value="SZD71390.1"/>
    <property type="molecule type" value="Genomic_DNA"/>
</dbReference>
<gene>
    <name evidence="2" type="primary">hyaD_2</name>
    <name evidence="2" type="ORF">SAMEA104719789_00489</name>
</gene>
<dbReference type="AlphaFoldDB" id="A0A383TVY8"/>
<dbReference type="SUPFAM" id="SSF53448">
    <property type="entry name" value="Nucleotide-diphospho-sugar transferases"/>
    <property type="match status" value="1"/>
</dbReference>
<keyword evidence="3" id="KW-1185">Reference proteome</keyword>
<keyword evidence="2" id="KW-0328">Glycosyltransferase</keyword>
<dbReference type="Proteomes" id="UP000262142">
    <property type="component" value="Unassembled WGS sequence"/>
</dbReference>
<dbReference type="GO" id="GO:0050501">
    <property type="term" value="F:hyaluronan synthase activity"/>
    <property type="evidence" value="ECO:0007669"/>
    <property type="project" value="UniProtKB-EC"/>
</dbReference>
<keyword evidence="2" id="KW-0808">Transferase</keyword>
<evidence type="ECO:0000259" key="1">
    <source>
        <dbReference type="Pfam" id="PF00535"/>
    </source>
</evidence>
<dbReference type="Gene3D" id="3.90.550.10">
    <property type="entry name" value="Spore Coat Polysaccharide Biosynthesis Protein SpsA, Chain A"/>
    <property type="match status" value="1"/>
</dbReference>
<dbReference type="OrthoDB" id="597270at2"/>
<evidence type="ECO:0000313" key="2">
    <source>
        <dbReference type="EMBL" id="SZD71390.1"/>
    </source>
</evidence>
<sequence length="327" mass="39004">MMLSIIIPVYNTEKYIYNCLKSIYQQSFDFDFEIIIINDGSKDNSELEIKKFIADYTLINIHYFKQENQGVSSARNKGIEMAKGHYIWFIDSDDTIEQTSGKIISKYLNLFPNHTLVFNYNRVINNQVLRNKMPIEETHLCLKNHEFIGKITSYLWNVLYQTEFIKKYNIRFIDGTINIEDYHFNMQYFFSSFNLNIIFINEVIYNYYLNSSSTSQNKNPKHLLKLADDSLLIHSEIDKKYQLLLTEKRLKEAYSLKKELSHSVMGFFYSLLRFYDIEACQLYYNKYKKENLIPIELNSTGLKKSLFSFIINNKTLFLLLKKYVKFK</sequence>
<dbReference type="PANTHER" id="PTHR22916:SF3">
    <property type="entry name" value="UDP-GLCNAC:BETAGAL BETA-1,3-N-ACETYLGLUCOSAMINYLTRANSFERASE-LIKE PROTEIN 1"/>
    <property type="match status" value="1"/>
</dbReference>
<dbReference type="Pfam" id="PF00535">
    <property type="entry name" value="Glycos_transf_2"/>
    <property type="match status" value="1"/>
</dbReference>
<dbReference type="CDD" id="cd00761">
    <property type="entry name" value="Glyco_tranf_GTA_type"/>
    <property type="match status" value="1"/>
</dbReference>
<protein>
    <submittedName>
        <fullName evidence="2">Hyaluronan synthase</fullName>
        <ecNumber evidence="2">2.4.1.212</ecNumber>
    </submittedName>
</protein>
<organism evidence="2 3">
    <name type="scientific">Candidatus Ornithobacterium hominis</name>
    <dbReference type="NCBI Taxonomy" id="2497989"/>
    <lineage>
        <taxon>Bacteria</taxon>
        <taxon>Pseudomonadati</taxon>
        <taxon>Bacteroidota</taxon>
        <taxon>Flavobacteriia</taxon>
        <taxon>Flavobacteriales</taxon>
        <taxon>Weeksellaceae</taxon>
        <taxon>Ornithobacterium</taxon>
    </lineage>
</organism>
<proteinExistence type="predicted"/>
<name>A0A383TVY8_9FLAO</name>